<accession>A0A432ZSA5</accession>
<sequence>MNTTRIASAFIALGLASVLTTAACATTEAPATPAPTAAPQPAAQADGPYAQLRQQLDIMTSIFNTSLKHGDAKIRFSPLTYTYLRDQGVVFRTRSRNVFYFQSPDGPMTVVPQIPPMPTVNGVDVQAAVERGMAEAQQALQNVRIEFNGEDMDFDWHEQSDEIRDLADEQRDIAWDIRDTERELRDLEFQQRNAPSDEKDALAKEQKQLQEQLAELRKRERNYKQQIDTLVAEQKRQAEQLKQQRQQQRDASLQQFEQTLGTVLCDYGVTLRNLPDDENVTVILENFGSQTQPNADRIYVFNKKKISSCKGNSDSSELISGADAYYF</sequence>
<evidence type="ECO:0000313" key="4">
    <source>
        <dbReference type="Proteomes" id="UP000287996"/>
    </source>
</evidence>
<evidence type="ECO:0000256" key="2">
    <source>
        <dbReference type="SAM" id="SignalP"/>
    </source>
</evidence>
<dbReference type="RefSeq" id="WP_126841249.1">
    <property type="nucleotide sequence ID" value="NZ_PIQH01000003.1"/>
</dbReference>
<comment type="caution">
    <text evidence="3">The sequence shown here is derived from an EMBL/GenBank/DDBJ whole genome shotgun (WGS) entry which is preliminary data.</text>
</comment>
<dbReference type="EMBL" id="PIQH01000003">
    <property type="protein sequence ID" value="RUO80716.1"/>
    <property type="molecule type" value="Genomic_DNA"/>
</dbReference>
<dbReference type="Proteomes" id="UP000287996">
    <property type="component" value="Unassembled WGS sequence"/>
</dbReference>
<organism evidence="3 4">
    <name type="scientific">Idiomarina tyrosinivorans</name>
    <dbReference type="NCBI Taxonomy" id="1445662"/>
    <lineage>
        <taxon>Bacteria</taxon>
        <taxon>Pseudomonadati</taxon>
        <taxon>Pseudomonadota</taxon>
        <taxon>Gammaproteobacteria</taxon>
        <taxon>Alteromonadales</taxon>
        <taxon>Idiomarinaceae</taxon>
        <taxon>Idiomarina</taxon>
    </lineage>
</organism>
<evidence type="ECO:0000256" key="1">
    <source>
        <dbReference type="SAM" id="Coils"/>
    </source>
</evidence>
<dbReference type="PROSITE" id="PS51257">
    <property type="entry name" value="PROKAR_LIPOPROTEIN"/>
    <property type="match status" value="1"/>
</dbReference>
<keyword evidence="1" id="KW-0175">Coiled coil</keyword>
<keyword evidence="4" id="KW-1185">Reference proteome</keyword>
<feature type="coiled-coil region" evidence="1">
    <location>
        <begin position="199"/>
        <end position="251"/>
    </location>
</feature>
<name>A0A432ZSA5_9GAMM</name>
<dbReference type="OrthoDB" id="7061952at2"/>
<reference evidence="3 4" key="1">
    <citation type="journal article" date="2011" name="Front. Microbiol.">
        <title>Genomic signatures of strain selection and enhancement in Bacillus atrophaeus var. globigii, a historical biowarfare simulant.</title>
        <authorList>
            <person name="Gibbons H.S."/>
            <person name="Broomall S.M."/>
            <person name="McNew L.A."/>
            <person name="Daligault H."/>
            <person name="Chapman C."/>
            <person name="Bruce D."/>
            <person name="Karavis M."/>
            <person name="Krepps M."/>
            <person name="McGregor P.A."/>
            <person name="Hong C."/>
            <person name="Park K.H."/>
            <person name="Akmal A."/>
            <person name="Feldman A."/>
            <person name="Lin J.S."/>
            <person name="Chang W.E."/>
            <person name="Higgs B.W."/>
            <person name="Demirev P."/>
            <person name="Lindquist J."/>
            <person name="Liem A."/>
            <person name="Fochler E."/>
            <person name="Read T.D."/>
            <person name="Tapia R."/>
            <person name="Johnson S."/>
            <person name="Bishop-Lilly K.A."/>
            <person name="Detter C."/>
            <person name="Han C."/>
            <person name="Sozhamannan S."/>
            <person name="Rosenzweig C.N."/>
            <person name="Skowronski E.W."/>
        </authorList>
    </citation>
    <scope>NUCLEOTIDE SEQUENCE [LARGE SCALE GENOMIC DNA]</scope>
    <source>
        <strain evidence="3 4">CC-PW-9</strain>
    </source>
</reference>
<feature type="chain" id="PRO_5019128110" evidence="2">
    <location>
        <begin position="23"/>
        <end position="327"/>
    </location>
</feature>
<proteinExistence type="predicted"/>
<feature type="signal peptide" evidence="2">
    <location>
        <begin position="1"/>
        <end position="22"/>
    </location>
</feature>
<gene>
    <name evidence="3" type="ORF">CWI84_03790</name>
</gene>
<evidence type="ECO:0000313" key="3">
    <source>
        <dbReference type="EMBL" id="RUO80716.1"/>
    </source>
</evidence>
<dbReference type="AlphaFoldDB" id="A0A432ZSA5"/>
<keyword evidence="2" id="KW-0732">Signal</keyword>
<protein>
    <submittedName>
        <fullName evidence="3">Uncharacterized protein</fullName>
    </submittedName>
</protein>